<evidence type="ECO:0000256" key="6">
    <source>
        <dbReference type="ARBA" id="ARBA00023180"/>
    </source>
</evidence>
<feature type="active site" description="Charge relay system" evidence="8">
    <location>
        <position position="401"/>
    </location>
</feature>
<feature type="active site" description="Nucleophile" evidence="8">
    <location>
        <position position="194"/>
    </location>
</feature>
<dbReference type="InterPro" id="IPR029058">
    <property type="entry name" value="AB_hydrolase_fold"/>
</dbReference>
<evidence type="ECO:0000256" key="1">
    <source>
        <dbReference type="ARBA" id="ARBA00010701"/>
    </source>
</evidence>
<keyword evidence="4 7" id="KW-0442">Lipid degradation</keyword>
<dbReference type="Pfam" id="PF04083">
    <property type="entry name" value="Abhydro_lipase"/>
    <property type="match status" value="1"/>
</dbReference>
<dbReference type="OrthoDB" id="9974421at2759"/>
<evidence type="ECO:0000256" key="8">
    <source>
        <dbReference type="PIRSR" id="PIRSR000862-1"/>
    </source>
</evidence>
<dbReference type="PANTHER" id="PTHR11005">
    <property type="entry name" value="LYSOSOMAL ACID LIPASE-RELATED"/>
    <property type="match status" value="1"/>
</dbReference>
<keyword evidence="11" id="KW-1185">Reference proteome</keyword>
<reference evidence="10 11" key="1">
    <citation type="submission" date="2020-08" db="EMBL/GenBank/DDBJ databases">
        <title>Aphidius gifuensis genome sequencing and assembly.</title>
        <authorList>
            <person name="Du Z."/>
        </authorList>
    </citation>
    <scope>NUCLEOTIDE SEQUENCE [LARGE SCALE GENOMIC DNA]</scope>
    <source>
        <strain evidence="10">YNYX2018</strain>
        <tissue evidence="10">Adults</tissue>
    </source>
</reference>
<name>A0A835CQV9_APHGI</name>
<dbReference type="SUPFAM" id="SSF53474">
    <property type="entry name" value="alpha/beta-Hydrolases"/>
    <property type="match status" value="1"/>
</dbReference>
<protein>
    <recommendedName>
        <fullName evidence="7">Lipase</fullName>
    </recommendedName>
</protein>
<dbReference type="Proteomes" id="UP000639338">
    <property type="component" value="Unassembled WGS sequence"/>
</dbReference>
<dbReference type="InterPro" id="IPR006693">
    <property type="entry name" value="AB_hydrolase_lipase"/>
</dbReference>
<dbReference type="FunFam" id="3.40.50.1820:FF:000021">
    <property type="entry name" value="Lipase"/>
    <property type="match status" value="1"/>
</dbReference>
<sequence>MSRYIWNLLSKKYLTEGNGINGAIDDMKNAVYQATHNVDDETHMTTPEIIFFHGYQAETHHIWTDDGYRLEAHRVKPPVSANKNCGKSIIGNDHKQKQRPTILVHHGLLSSSADWLLLGPKKAMAFLLCDEGYDVWLANARGNRYSQCHKQYTTKDPKFWDFSWHEIGYYDLPALIDYIGEKTGNPNMHYIGYSQGTTAFFVMASERPEYNDKIKGMVCLAPIAYLGNHRSPLLKCVVPLHIVMKWARTYCNINELFPRNKLQSLAFSTIMRNAPDTLAHTFCNCWFYLIAGFGSDQLDKSMLPMIFGHFPAGASAKQIIHYSQAIQSSSFQQFDNGAKENLKLYGTKEPPKYDLTKVKVPVAIFHSDNDFLNHPLDVESLTQALPNVIQVRKIDYSKFNHIDYLWGRDAKTLVYDDIIDVLRRL</sequence>
<dbReference type="AlphaFoldDB" id="A0A835CQV9"/>
<evidence type="ECO:0000313" key="10">
    <source>
        <dbReference type="EMBL" id="KAF7993299.1"/>
    </source>
</evidence>
<dbReference type="PIRSF" id="PIRSF000862">
    <property type="entry name" value="Steryl_ester_lip"/>
    <property type="match status" value="1"/>
</dbReference>
<evidence type="ECO:0000256" key="5">
    <source>
        <dbReference type="ARBA" id="ARBA00023098"/>
    </source>
</evidence>
<evidence type="ECO:0000256" key="2">
    <source>
        <dbReference type="ARBA" id="ARBA00022729"/>
    </source>
</evidence>
<feature type="domain" description="Partial AB-hydrolase lipase" evidence="9">
    <location>
        <begin position="47"/>
        <end position="117"/>
    </location>
</feature>
<evidence type="ECO:0000256" key="4">
    <source>
        <dbReference type="ARBA" id="ARBA00022963"/>
    </source>
</evidence>
<evidence type="ECO:0000313" key="11">
    <source>
        <dbReference type="Proteomes" id="UP000639338"/>
    </source>
</evidence>
<proteinExistence type="inferred from homology"/>
<keyword evidence="3 7" id="KW-0378">Hydrolase</keyword>
<dbReference type="Gene3D" id="3.40.50.1820">
    <property type="entry name" value="alpha/beta hydrolase"/>
    <property type="match status" value="1"/>
</dbReference>
<gene>
    <name evidence="10" type="ORF">HCN44_006359</name>
</gene>
<dbReference type="GO" id="GO:0016788">
    <property type="term" value="F:hydrolase activity, acting on ester bonds"/>
    <property type="evidence" value="ECO:0007669"/>
    <property type="project" value="InterPro"/>
</dbReference>
<evidence type="ECO:0000256" key="7">
    <source>
        <dbReference type="PIRNR" id="PIRNR000862"/>
    </source>
</evidence>
<dbReference type="GO" id="GO:0016042">
    <property type="term" value="P:lipid catabolic process"/>
    <property type="evidence" value="ECO:0007669"/>
    <property type="project" value="UniProtKB-KW"/>
</dbReference>
<evidence type="ECO:0000259" key="9">
    <source>
        <dbReference type="Pfam" id="PF04083"/>
    </source>
</evidence>
<keyword evidence="2" id="KW-0732">Signal</keyword>
<comment type="similarity">
    <text evidence="1 7">Belongs to the AB hydrolase superfamily. Lipase family.</text>
</comment>
<keyword evidence="5" id="KW-0443">Lipid metabolism</keyword>
<evidence type="ECO:0000256" key="3">
    <source>
        <dbReference type="ARBA" id="ARBA00022801"/>
    </source>
</evidence>
<comment type="caution">
    <text evidence="10">The sequence shown here is derived from an EMBL/GenBank/DDBJ whole genome shotgun (WGS) entry which is preliminary data.</text>
</comment>
<dbReference type="EMBL" id="JACMRX010000003">
    <property type="protein sequence ID" value="KAF7993299.1"/>
    <property type="molecule type" value="Genomic_DNA"/>
</dbReference>
<keyword evidence="6" id="KW-0325">Glycoprotein</keyword>
<accession>A0A835CQV9</accession>
<organism evidence="10 11">
    <name type="scientific">Aphidius gifuensis</name>
    <name type="common">Parasitoid wasp</name>
    <dbReference type="NCBI Taxonomy" id="684658"/>
    <lineage>
        <taxon>Eukaryota</taxon>
        <taxon>Metazoa</taxon>
        <taxon>Ecdysozoa</taxon>
        <taxon>Arthropoda</taxon>
        <taxon>Hexapoda</taxon>
        <taxon>Insecta</taxon>
        <taxon>Pterygota</taxon>
        <taxon>Neoptera</taxon>
        <taxon>Endopterygota</taxon>
        <taxon>Hymenoptera</taxon>
        <taxon>Apocrita</taxon>
        <taxon>Ichneumonoidea</taxon>
        <taxon>Braconidae</taxon>
        <taxon>Aphidiinae</taxon>
        <taxon>Aphidius</taxon>
    </lineage>
</organism>
<feature type="active site" description="Charge relay system" evidence="8">
    <location>
        <position position="370"/>
    </location>
</feature>
<dbReference type="InterPro" id="IPR025483">
    <property type="entry name" value="Lipase_euk"/>
</dbReference>